<proteinExistence type="predicted"/>
<accession>A0A8S4FVF6</accession>
<keyword evidence="2" id="KW-1185">Reference proteome</keyword>
<name>A0A8S4FVF6_PLUXY</name>
<evidence type="ECO:0000313" key="2">
    <source>
        <dbReference type="Proteomes" id="UP000653454"/>
    </source>
</evidence>
<dbReference type="Proteomes" id="UP000653454">
    <property type="component" value="Unassembled WGS sequence"/>
</dbReference>
<gene>
    <name evidence="1" type="ORF">PLXY2_LOCUS10141</name>
</gene>
<reference evidence="1" key="1">
    <citation type="submission" date="2020-11" db="EMBL/GenBank/DDBJ databases">
        <authorList>
            <person name="Whiteford S."/>
        </authorList>
    </citation>
    <scope>NUCLEOTIDE SEQUENCE</scope>
</reference>
<evidence type="ECO:0000313" key="1">
    <source>
        <dbReference type="EMBL" id="CAG9131035.1"/>
    </source>
</evidence>
<sequence>MAIKQLSNKSLNYFKQCLIKSLNKVWMGFHRLCTKLY</sequence>
<comment type="caution">
    <text evidence="1">The sequence shown here is derived from an EMBL/GenBank/DDBJ whole genome shotgun (WGS) entry which is preliminary data.</text>
</comment>
<protein>
    <submittedName>
        <fullName evidence="1">(diamondback moth) hypothetical protein</fullName>
    </submittedName>
</protein>
<organism evidence="1 2">
    <name type="scientific">Plutella xylostella</name>
    <name type="common">Diamondback moth</name>
    <name type="synonym">Plutella maculipennis</name>
    <dbReference type="NCBI Taxonomy" id="51655"/>
    <lineage>
        <taxon>Eukaryota</taxon>
        <taxon>Metazoa</taxon>
        <taxon>Ecdysozoa</taxon>
        <taxon>Arthropoda</taxon>
        <taxon>Hexapoda</taxon>
        <taxon>Insecta</taxon>
        <taxon>Pterygota</taxon>
        <taxon>Neoptera</taxon>
        <taxon>Endopterygota</taxon>
        <taxon>Lepidoptera</taxon>
        <taxon>Glossata</taxon>
        <taxon>Ditrysia</taxon>
        <taxon>Yponomeutoidea</taxon>
        <taxon>Plutellidae</taxon>
        <taxon>Plutella</taxon>
    </lineage>
</organism>
<dbReference type="EMBL" id="CAJHNJ030000043">
    <property type="protein sequence ID" value="CAG9131035.1"/>
    <property type="molecule type" value="Genomic_DNA"/>
</dbReference>
<dbReference type="AlphaFoldDB" id="A0A8S4FVF6"/>